<proteinExistence type="evidence at protein level"/>
<protein>
    <recommendedName>
        <fullName evidence="2">Tify domain-containing protein</fullName>
    </recommendedName>
</protein>
<reference evidence="3" key="3">
    <citation type="submission" date="2021-05" db="UniProtKB">
        <authorList>
            <consortium name="EnsemblPlants"/>
        </authorList>
    </citation>
    <scope>IDENTIFICATION</scope>
    <source>
        <strain evidence="3">cv. B73</strain>
    </source>
</reference>
<reference evidence="4" key="1">
    <citation type="journal article" date="2009" name="Science">
        <title>The B73 maize genome: complexity, diversity, and dynamics.</title>
        <authorList>
            <person name="Schnable P.S."/>
            <person name="Ware D."/>
            <person name="Fulton R.S."/>
            <person name="Stein J.C."/>
            <person name="Wei F."/>
            <person name="Pasternak S."/>
            <person name="Liang C."/>
            <person name="Zhang J."/>
            <person name="Fulton L."/>
            <person name="Graves T.A."/>
            <person name="Minx P."/>
            <person name="Reily A.D."/>
            <person name="Courtney L."/>
            <person name="Kruchowski S.S."/>
            <person name="Tomlinson C."/>
            <person name="Strong C."/>
            <person name="Delehaunty K."/>
            <person name="Fronick C."/>
            <person name="Courtney B."/>
            <person name="Rock S.M."/>
            <person name="Belter E."/>
            <person name="Du F."/>
            <person name="Kim K."/>
            <person name="Abbott R.M."/>
            <person name="Cotton M."/>
            <person name="Levy A."/>
            <person name="Marchetto P."/>
            <person name="Ochoa K."/>
            <person name="Jackson S.M."/>
            <person name="Gillam B."/>
            <person name="Chen W."/>
            <person name="Yan L."/>
            <person name="Higginbotham J."/>
            <person name="Cardenas M."/>
            <person name="Waligorski J."/>
            <person name="Applebaum E."/>
            <person name="Phelps L."/>
            <person name="Falcone J."/>
            <person name="Kanchi K."/>
            <person name="Thane T."/>
            <person name="Scimone A."/>
            <person name="Thane N."/>
            <person name="Henke J."/>
            <person name="Wang T."/>
            <person name="Ruppert J."/>
            <person name="Shah N."/>
            <person name="Rotter K."/>
            <person name="Hodges J."/>
            <person name="Ingenthron E."/>
            <person name="Cordes M."/>
            <person name="Kohlberg S."/>
            <person name="Sgro J."/>
            <person name="Delgado B."/>
            <person name="Mead K."/>
            <person name="Chinwalla A."/>
            <person name="Leonard S."/>
            <person name="Crouse K."/>
            <person name="Collura K."/>
            <person name="Kudrna D."/>
            <person name="Currie J."/>
            <person name="He R."/>
            <person name="Angelova A."/>
            <person name="Rajasekar S."/>
            <person name="Mueller T."/>
            <person name="Lomeli R."/>
            <person name="Scara G."/>
            <person name="Ko A."/>
            <person name="Delaney K."/>
            <person name="Wissotski M."/>
            <person name="Lopez G."/>
            <person name="Campos D."/>
            <person name="Braidotti M."/>
            <person name="Ashley E."/>
            <person name="Golser W."/>
            <person name="Kim H."/>
            <person name="Lee S."/>
            <person name="Lin J."/>
            <person name="Dujmic Z."/>
            <person name="Kim W."/>
            <person name="Talag J."/>
            <person name="Zuccolo A."/>
            <person name="Fan C."/>
            <person name="Sebastian A."/>
            <person name="Kramer M."/>
            <person name="Spiegel L."/>
            <person name="Nascimento L."/>
            <person name="Zutavern T."/>
            <person name="Miller B."/>
            <person name="Ambroise C."/>
            <person name="Muller S."/>
            <person name="Spooner W."/>
            <person name="Narechania A."/>
            <person name="Ren L."/>
            <person name="Wei S."/>
            <person name="Kumari S."/>
            <person name="Faga B."/>
            <person name="Levy M.J."/>
            <person name="McMahan L."/>
            <person name="Van Buren P."/>
            <person name="Vaughn M.W."/>
            <person name="Ying K."/>
            <person name="Yeh C.-T."/>
            <person name="Emrich S.J."/>
            <person name="Jia Y."/>
            <person name="Kalyanaraman A."/>
            <person name="Hsia A.-P."/>
            <person name="Barbazuk W.B."/>
            <person name="Baucom R.S."/>
            <person name="Brutnell T.P."/>
            <person name="Carpita N.C."/>
            <person name="Chaparro C."/>
            <person name="Chia J.-M."/>
            <person name="Deragon J.-M."/>
            <person name="Estill J.C."/>
            <person name="Fu Y."/>
            <person name="Jeddeloh J.A."/>
            <person name="Han Y."/>
            <person name="Lee H."/>
            <person name="Li P."/>
            <person name="Lisch D.R."/>
            <person name="Liu S."/>
            <person name="Liu Z."/>
            <person name="Nagel D.H."/>
            <person name="McCann M.C."/>
            <person name="SanMiguel P."/>
            <person name="Myers A.M."/>
            <person name="Nettleton D."/>
            <person name="Nguyen J."/>
            <person name="Penning B.W."/>
            <person name="Ponnala L."/>
            <person name="Schneider K.L."/>
            <person name="Schwartz D.C."/>
            <person name="Sharma A."/>
            <person name="Soderlund C."/>
            <person name="Springer N.M."/>
            <person name="Sun Q."/>
            <person name="Wang H."/>
            <person name="Waterman M."/>
            <person name="Westerman R."/>
            <person name="Wolfgruber T.K."/>
            <person name="Yang L."/>
            <person name="Yu Y."/>
            <person name="Zhang L."/>
            <person name="Zhou S."/>
            <person name="Zhu Q."/>
            <person name="Bennetzen J.L."/>
            <person name="Dawe R.K."/>
            <person name="Jiang J."/>
            <person name="Jiang N."/>
            <person name="Presting G.G."/>
            <person name="Wessler S.R."/>
            <person name="Aluru S."/>
            <person name="Martienssen R.A."/>
            <person name="Clifton S.W."/>
            <person name="McCombie W.R."/>
            <person name="Wing R.A."/>
            <person name="Wilson R.K."/>
        </authorList>
    </citation>
    <scope>NUCLEOTIDE SEQUENCE [LARGE SCALE GENOMIC DNA]</scope>
    <source>
        <strain evidence="4">cv. B73</strain>
    </source>
</reference>
<name>A0A804PWM0_MAIZE</name>
<dbReference type="InterPro" id="IPR010399">
    <property type="entry name" value="Tify_dom"/>
</dbReference>
<dbReference type="EnsemblPlants" id="Zm00001eb273020_T001">
    <property type="protein sequence ID" value="Zm00001eb273020_P001"/>
    <property type="gene ID" value="Zm00001eb273020"/>
</dbReference>
<feature type="domain" description="Tify" evidence="2">
    <location>
        <begin position="137"/>
        <end position="172"/>
    </location>
</feature>
<dbReference type="AlphaFoldDB" id="A0A804PWM0"/>
<evidence type="ECO:0000313" key="4">
    <source>
        <dbReference type="Proteomes" id="UP000007305"/>
    </source>
</evidence>
<dbReference type="Proteomes" id="UP000007305">
    <property type="component" value="Chromosome 6"/>
</dbReference>
<gene>
    <name evidence="3" type="primary">LOC100282175</name>
</gene>
<feature type="compositionally biased region" description="Pro residues" evidence="1">
    <location>
        <begin position="20"/>
        <end position="34"/>
    </location>
</feature>
<reference evidence="3" key="2">
    <citation type="submission" date="2019-07" db="EMBL/GenBank/DDBJ databases">
        <authorList>
            <person name="Seetharam A."/>
            <person name="Woodhouse M."/>
            <person name="Cannon E."/>
        </authorList>
    </citation>
    <scope>NUCLEOTIDE SEQUENCE [LARGE SCALE GENOMIC DNA]</scope>
    <source>
        <strain evidence="3">cv. B73</strain>
    </source>
</reference>
<keyword evidence="4" id="KW-1185">Reference proteome</keyword>
<feature type="region of interest" description="Disordered" evidence="1">
    <location>
        <begin position="1"/>
        <end position="34"/>
    </location>
</feature>
<dbReference type="Pfam" id="PF06200">
    <property type="entry name" value="tify"/>
    <property type="match status" value="1"/>
</dbReference>
<organism evidence="3 4">
    <name type="scientific">Zea mays</name>
    <name type="common">Maize</name>
    <dbReference type="NCBI Taxonomy" id="4577"/>
    <lineage>
        <taxon>Eukaryota</taxon>
        <taxon>Viridiplantae</taxon>
        <taxon>Streptophyta</taxon>
        <taxon>Embryophyta</taxon>
        <taxon>Tracheophyta</taxon>
        <taxon>Spermatophyta</taxon>
        <taxon>Magnoliopsida</taxon>
        <taxon>Liliopsida</taxon>
        <taxon>Poales</taxon>
        <taxon>Poaceae</taxon>
        <taxon>PACMAD clade</taxon>
        <taxon>Panicoideae</taxon>
        <taxon>Andropogonodae</taxon>
        <taxon>Andropogoneae</taxon>
        <taxon>Tripsacinae</taxon>
        <taxon>Zea</taxon>
    </lineage>
</organism>
<dbReference type="PROSITE" id="PS51320">
    <property type="entry name" value="TIFY"/>
    <property type="match status" value="1"/>
</dbReference>
<feature type="compositionally biased region" description="Acidic residues" evidence="1">
    <location>
        <begin position="71"/>
        <end position="94"/>
    </location>
</feature>
<accession>A0A804PWM0</accession>
<dbReference type="Gramene" id="Zm00001eb273020_T001">
    <property type="protein sequence ID" value="Zm00001eb273020_P001"/>
    <property type="gene ID" value="Zm00001eb273020"/>
</dbReference>
<dbReference type="OrthoDB" id="2162994at2759"/>
<dbReference type="InterPro" id="IPR045280">
    <property type="entry name" value="TIFY-like"/>
</dbReference>
<evidence type="ECO:0007829" key="5">
    <source>
        <dbReference type="PeptideAtlas" id="A0A804PWM0"/>
    </source>
</evidence>
<dbReference type="SMART" id="SM00979">
    <property type="entry name" value="TIFY"/>
    <property type="match status" value="1"/>
</dbReference>
<feature type="region of interest" description="Disordered" evidence="1">
    <location>
        <begin position="57"/>
        <end position="103"/>
    </location>
</feature>
<evidence type="ECO:0000313" key="3">
    <source>
        <dbReference type="EnsemblPlants" id="Zm00001eb273020_P001"/>
    </source>
</evidence>
<sequence>MSHSHHDGSKPYQPRRGPERPPQPADGIAVPPPAAVAPSVEHLVAAAAEAEALSRLGAEQQQLLQGHEQEVGEEEGEDEEEDEMEDDDDDDDEQEGQHGGIGVEHVPMDADAAAAAAVAAAGAQMDPHSVLVPGTVPPMATNQLTLSFQGEVYVFDSVSPDKVQAVLLLLGGRELSSLSGASSSAPYKVELSTSGGITDEI</sequence>
<dbReference type="PANTHER" id="PTHR46125">
    <property type="entry name" value="GATA TRANSCRIPTION FACTOR 28"/>
    <property type="match status" value="1"/>
</dbReference>
<evidence type="ECO:0000259" key="2">
    <source>
        <dbReference type="PROSITE" id="PS51320"/>
    </source>
</evidence>
<evidence type="ECO:0000256" key="1">
    <source>
        <dbReference type="SAM" id="MobiDB-lite"/>
    </source>
</evidence>
<keyword evidence="5" id="KW-1267">Proteomics identification</keyword>
<dbReference type="PANTHER" id="PTHR46125:SF27">
    <property type="entry name" value="GATA TRANSCRIPTION FACTOR 28"/>
    <property type="match status" value="1"/>
</dbReference>
<dbReference type="GO" id="GO:0006355">
    <property type="term" value="P:regulation of DNA-templated transcription"/>
    <property type="evidence" value="ECO:0007669"/>
    <property type="project" value="InterPro"/>
</dbReference>